<dbReference type="AlphaFoldDB" id="A0AAV7S7Z5"/>
<evidence type="ECO:0000313" key="2">
    <source>
        <dbReference type="Proteomes" id="UP001066276"/>
    </source>
</evidence>
<dbReference type="EMBL" id="JANPWB010000008">
    <property type="protein sequence ID" value="KAJ1160275.1"/>
    <property type="molecule type" value="Genomic_DNA"/>
</dbReference>
<gene>
    <name evidence="1" type="ORF">NDU88_000777</name>
</gene>
<organism evidence="1 2">
    <name type="scientific">Pleurodeles waltl</name>
    <name type="common">Iberian ribbed newt</name>
    <dbReference type="NCBI Taxonomy" id="8319"/>
    <lineage>
        <taxon>Eukaryota</taxon>
        <taxon>Metazoa</taxon>
        <taxon>Chordata</taxon>
        <taxon>Craniata</taxon>
        <taxon>Vertebrata</taxon>
        <taxon>Euteleostomi</taxon>
        <taxon>Amphibia</taxon>
        <taxon>Batrachia</taxon>
        <taxon>Caudata</taxon>
        <taxon>Salamandroidea</taxon>
        <taxon>Salamandridae</taxon>
        <taxon>Pleurodelinae</taxon>
        <taxon>Pleurodeles</taxon>
    </lineage>
</organism>
<evidence type="ECO:0000313" key="1">
    <source>
        <dbReference type="EMBL" id="KAJ1160275.1"/>
    </source>
</evidence>
<name>A0AAV7S7Z5_PLEWA</name>
<reference evidence="1" key="1">
    <citation type="journal article" date="2022" name="bioRxiv">
        <title>Sequencing and chromosome-scale assembly of the giantPleurodeles waltlgenome.</title>
        <authorList>
            <person name="Brown T."/>
            <person name="Elewa A."/>
            <person name="Iarovenko S."/>
            <person name="Subramanian E."/>
            <person name="Araus A.J."/>
            <person name="Petzold A."/>
            <person name="Susuki M."/>
            <person name="Suzuki K.-i.T."/>
            <person name="Hayashi T."/>
            <person name="Toyoda A."/>
            <person name="Oliveira C."/>
            <person name="Osipova E."/>
            <person name="Leigh N.D."/>
            <person name="Simon A."/>
            <person name="Yun M.H."/>
        </authorList>
    </citation>
    <scope>NUCLEOTIDE SEQUENCE</scope>
    <source>
        <strain evidence="1">20211129_DDA</strain>
        <tissue evidence="1">Liver</tissue>
    </source>
</reference>
<dbReference type="Proteomes" id="UP001066276">
    <property type="component" value="Chromosome 4_2"/>
</dbReference>
<keyword evidence="2" id="KW-1185">Reference proteome</keyword>
<proteinExistence type="predicted"/>
<sequence>MEQSREDTTQGTAKILAAIQSSGVVLETKMHSMAMDINHLGLDLRKVGDRDTTNEEETNTLQRNVKDLHAIVETLKSNATQMEYHLKDIERRSHRNTLLSLGFPNYRRALLLTSS</sequence>
<accession>A0AAV7S7Z5</accession>
<comment type="caution">
    <text evidence="1">The sequence shown here is derived from an EMBL/GenBank/DDBJ whole genome shotgun (WGS) entry which is preliminary data.</text>
</comment>
<protein>
    <submittedName>
        <fullName evidence="1">Uncharacterized protein</fullName>
    </submittedName>
</protein>